<evidence type="ECO:0000313" key="3">
    <source>
        <dbReference type="Proteomes" id="UP001283341"/>
    </source>
</evidence>
<organism evidence="2 3">
    <name type="scientific">Apodospora peruviana</name>
    <dbReference type="NCBI Taxonomy" id="516989"/>
    <lineage>
        <taxon>Eukaryota</taxon>
        <taxon>Fungi</taxon>
        <taxon>Dikarya</taxon>
        <taxon>Ascomycota</taxon>
        <taxon>Pezizomycotina</taxon>
        <taxon>Sordariomycetes</taxon>
        <taxon>Sordariomycetidae</taxon>
        <taxon>Sordariales</taxon>
        <taxon>Lasiosphaeriaceae</taxon>
        <taxon>Apodospora</taxon>
    </lineage>
</organism>
<dbReference type="EMBL" id="JAUEDM010000001">
    <property type="protein sequence ID" value="KAK3331357.1"/>
    <property type="molecule type" value="Genomic_DNA"/>
</dbReference>
<keyword evidence="3" id="KW-1185">Reference proteome</keyword>
<proteinExistence type="predicted"/>
<reference evidence="2" key="1">
    <citation type="journal article" date="2023" name="Mol. Phylogenet. Evol.">
        <title>Genome-scale phylogeny and comparative genomics of the fungal order Sordariales.</title>
        <authorList>
            <person name="Hensen N."/>
            <person name="Bonometti L."/>
            <person name="Westerberg I."/>
            <person name="Brannstrom I.O."/>
            <person name="Guillou S."/>
            <person name="Cros-Aarteil S."/>
            <person name="Calhoun S."/>
            <person name="Haridas S."/>
            <person name="Kuo A."/>
            <person name="Mondo S."/>
            <person name="Pangilinan J."/>
            <person name="Riley R."/>
            <person name="LaButti K."/>
            <person name="Andreopoulos B."/>
            <person name="Lipzen A."/>
            <person name="Chen C."/>
            <person name="Yan M."/>
            <person name="Daum C."/>
            <person name="Ng V."/>
            <person name="Clum A."/>
            <person name="Steindorff A."/>
            <person name="Ohm R.A."/>
            <person name="Martin F."/>
            <person name="Silar P."/>
            <person name="Natvig D.O."/>
            <person name="Lalanne C."/>
            <person name="Gautier V."/>
            <person name="Ament-Velasquez S.L."/>
            <person name="Kruys A."/>
            <person name="Hutchinson M.I."/>
            <person name="Powell A.J."/>
            <person name="Barry K."/>
            <person name="Miller A.N."/>
            <person name="Grigoriev I.V."/>
            <person name="Debuchy R."/>
            <person name="Gladieux P."/>
            <person name="Hiltunen Thoren M."/>
            <person name="Johannesson H."/>
        </authorList>
    </citation>
    <scope>NUCLEOTIDE SEQUENCE</scope>
    <source>
        <strain evidence="2">CBS 118394</strain>
    </source>
</reference>
<accession>A0AAE0IUE0</accession>
<reference evidence="2" key="2">
    <citation type="submission" date="2023-06" db="EMBL/GenBank/DDBJ databases">
        <authorList>
            <consortium name="Lawrence Berkeley National Laboratory"/>
            <person name="Haridas S."/>
            <person name="Hensen N."/>
            <person name="Bonometti L."/>
            <person name="Westerberg I."/>
            <person name="Brannstrom I.O."/>
            <person name="Guillou S."/>
            <person name="Cros-Aarteil S."/>
            <person name="Calhoun S."/>
            <person name="Kuo A."/>
            <person name="Mondo S."/>
            <person name="Pangilinan J."/>
            <person name="Riley R."/>
            <person name="Labutti K."/>
            <person name="Andreopoulos B."/>
            <person name="Lipzen A."/>
            <person name="Chen C."/>
            <person name="Yanf M."/>
            <person name="Daum C."/>
            <person name="Ng V."/>
            <person name="Clum A."/>
            <person name="Steindorff A."/>
            <person name="Ohm R."/>
            <person name="Martin F."/>
            <person name="Silar P."/>
            <person name="Natvig D."/>
            <person name="Lalanne C."/>
            <person name="Gautier V."/>
            <person name="Ament-Velasquez S.L."/>
            <person name="Kruys A."/>
            <person name="Hutchinson M.I."/>
            <person name="Powell A.J."/>
            <person name="Barry K."/>
            <person name="Miller A.N."/>
            <person name="Grigoriev I.V."/>
            <person name="Debuchy R."/>
            <person name="Gladieux P."/>
            <person name="Thoren M.H."/>
            <person name="Johannesson H."/>
        </authorList>
    </citation>
    <scope>NUCLEOTIDE SEQUENCE</scope>
    <source>
        <strain evidence="2">CBS 118394</strain>
    </source>
</reference>
<comment type="caution">
    <text evidence="2">The sequence shown here is derived from an EMBL/GenBank/DDBJ whole genome shotgun (WGS) entry which is preliminary data.</text>
</comment>
<feature type="compositionally biased region" description="Basic and acidic residues" evidence="1">
    <location>
        <begin position="98"/>
        <end position="111"/>
    </location>
</feature>
<feature type="region of interest" description="Disordered" evidence="1">
    <location>
        <begin position="14"/>
        <end position="192"/>
    </location>
</feature>
<evidence type="ECO:0000256" key="1">
    <source>
        <dbReference type="SAM" id="MobiDB-lite"/>
    </source>
</evidence>
<evidence type="ECO:0000313" key="2">
    <source>
        <dbReference type="EMBL" id="KAK3331357.1"/>
    </source>
</evidence>
<gene>
    <name evidence="2" type="ORF">B0H66DRAFT_613706</name>
</gene>
<name>A0AAE0IUE0_9PEZI</name>
<dbReference type="AlphaFoldDB" id="A0AAE0IUE0"/>
<dbReference type="Proteomes" id="UP001283341">
    <property type="component" value="Unassembled WGS sequence"/>
</dbReference>
<protein>
    <submittedName>
        <fullName evidence="2">Uncharacterized protein</fullName>
    </submittedName>
</protein>
<sequence>MPDSAKLNEIAKQAERDLNTHKSKTGKRVTGLGETGIDDTVEKKFPGAKVQSGEEFVSSRSMNRRIPPEEGGDVDERGRPYRGSAYENISGSGGPAKESGRLFEEPADASRPDFLSDENVRGGVSGSARTGETMEQGRLAAKSNRTGLEANMKHGHSAYRGADYQDPESVPDTRADQSAVPPGSEIETSRNI</sequence>